<organism evidence="1 2">
    <name type="scientific">Cymbomonas tetramitiformis</name>
    <dbReference type="NCBI Taxonomy" id="36881"/>
    <lineage>
        <taxon>Eukaryota</taxon>
        <taxon>Viridiplantae</taxon>
        <taxon>Chlorophyta</taxon>
        <taxon>Pyramimonadophyceae</taxon>
        <taxon>Pyramimonadales</taxon>
        <taxon>Pyramimonadaceae</taxon>
        <taxon>Cymbomonas</taxon>
    </lineage>
</organism>
<accession>A0AAE0H280</accession>
<comment type="caution">
    <text evidence="1">The sequence shown here is derived from an EMBL/GenBank/DDBJ whole genome shotgun (WGS) entry which is preliminary data.</text>
</comment>
<gene>
    <name evidence="1" type="ORF">CYMTET_3872</name>
</gene>
<evidence type="ECO:0000313" key="2">
    <source>
        <dbReference type="Proteomes" id="UP001190700"/>
    </source>
</evidence>
<keyword evidence="2" id="KW-1185">Reference proteome</keyword>
<protein>
    <submittedName>
        <fullName evidence="1">Uncharacterized protein</fullName>
    </submittedName>
</protein>
<dbReference type="AlphaFoldDB" id="A0AAE0H280"/>
<reference evidence="1 2" key="1">
    <citation type="journal article" date="2015" name="Genome Biol. Evol.">
        <title>Comparative Genomics of a Bacterivorous Green Alga Reveals Evolutionary Causalities and Consequences of Phago-Mixotrophic Mode of Nutrition.</title>
        <authorList>
            <person name="Burns J.A."/>
            <person name="Paasch A."/>
            <person name="Narechania A."/>
            <person name="Kim E."/>
        </authorList>
    </citation>
    <scope>NUCLEOTIDE SEQUENCE [LARGE SCALE GENOMIC DNA]</scope>
    <source>
        <strain evidence="1 2">PLY_AMNH</strain>
    </source>
</reference>
<sequence length="336" mass="38215">MATRRDNAVFMQGFKVPPELLQAVLPSYSSLSDQKILIRQQVRDTVPEVLKATFVDSGARLLSGQTLIKALSEVRACVGEVKNCMTDMLQPDIAASQEMLCKLRARLYHQTQCVEECNLICKTQYNGSLMFQAETDHQASAMHRIQHVATEDDEAIAGLKQFCSAFDKMVYLHAKVTKVMSGRSLNERMKLQQMCAQLIRLASPELTEEEEDDFCEEFVTLFGLEMLVNFDDDRTQLLCDFVKCCKDLLYRYCSFNCTVMLPLKLCCMFRQQQLHFPDIDWSSINGKTGDVSDLCGDICAQLLSKKKKMNDVLYKLQMSTDMPLSNISMLSYMNAQ</sequence>
<name>A0AAE0H280_9CHLO</name>
<dbReference type="Proteomes" id="UP001190700">
    <property type="component" value="Unassembled WGS sequence"/>
</dbReference>
<evidence type="ECO:0000313" key="1">
    <source>
        <dbReference type="EMBL" id="KAK3288654.1"/>
    </source>
</evidence>
<proteinExistence type="predicted"/>
<dbReference type="EMBL" id="LGRX02000421">
    <property type="protein sequence ID" value="KAK3288654.1"/>
    <property type="molecule type" value="Genomic_DNA"/>
</dbReference>